<dbReference type="AlphaFoldDB" id="A0A453R0V5"/>
<proteinExistence type="predicted"/>
<reference evidence="1" key="5">
    <citation type="journal article" date="2021" name="G3 (Bethesda)">
        <title>Aegilops tauschii genome assembly Aet v5.0 features greater sequence contiguity and improved annotation.</title>
        <authorList>
            <person name="Wang L."/>
            <person name="Zhu T."/>
            <person name="Rodriguez J.C."/>
            <person name="Deal K.R."/>
            <person name="Dubcovsky J."/>
            <person name="McGuire P.E."/>
            <person name="Lux T."/>
            <person name="Spannagl M."/>
            <person name="Mayer K.F.X."/>
            <person name="Baldrich P."/>
            <person name="Meyers B.C."/>
            <person name="Huo N."/>
            <person name="Gu Y.Q."/>
            <person name="Zhou H."/>
            <person name="Devos K.M."/>
            <person name="Bennetzen J.L."/>
            <person name="Unver T."/>
            <person name="Budak H."/>
            <person name="Gulick P.J."/>
            <person name="Galiba G."/>
            <person name="Kalapos B."/>
            <person name="Nelson D.R."/>
            <person name="Li P."/>
            <person name="You F.M."/>
            <person name="Luo M.C."/>
            <person name="Dvorak J."/>
        </authorList>
    </citation>
    <scope>NUCLEOTIDE SEQUENCE [LARGE SCALE GENOMIC DNA]</scope>
    <source>
        <strain evidence="1">cv. AL8/78</strain>
    </source>
</reference>
<keyword evidence="2" id="KW-1185">Reference proteome</keyword>
<dbReference type="Gramene" id="AET7Gv20419300.5">
    <property type="protein sequence ID" value="AET7Gv20419300.5"/>
    <property type="gene ID" value="AET7Gv20419300"/>
</dbReference>
<reference evidence="2" key="1">
    <citation type="journal article" date="2014" name="Science">
        <title>Ancient hybridizations among the ancestral genomes of bread wheat.</title>
        <authorList>
            <consortium name="International Wheat Genome Sequencing Consortium,"/>
            <person name="Marcussen T."/>
            <person name="Sandve S.R."/>
            <person name="Heier L."/>
            <person name="Spannagl M."/>
            <person name="Pfeifer M."/>
            <person name="Jakobsen K.S."/>
            <person name="Wulff B.B."/>
            <person name="Steuernagel B."/>
            <person name="Mayer K.F."/>
            <person name="Olsen O.A."/>
        </authorList>
    </citation>
    <scope>NUCLEOTIDE SEQUENCE [LARGE SCALE GENOMIC DNA]</scope>
    <source>
        <strain evidence="2">cv. AL8/78</strain>
    </source>
</reference>
<dbReference type="Gramene" id="AET7Gv20419300.4">
    <property type="protein sequence ID" value="AET7Gv20419300.4"/>
    <property type="gene ID" value="AET7Gv20419300"/>
</dbReference>
<dbReference type="Proteomes" id="UP000015105">
    <property type="component" value="Chromosome 7D"/>
</dbReference>
<dbReference type="EnsemblPlants" id="AET7Gv20419300.3">
    <property type="protein sequence ID" value="AET7Gv20419300.3"/>
    <property type="gene ID" value="AET7Gv20419300"/>
</dbReference>
<dbReference type="EnsemblPlants" id="AET7Gv20419300.5">
    <property type="protein sequence ID" value="AET7Gv20419300.5"/>
    <property type="gene ID" value="AET7Gv20419300"/>
</dbReference>
<dbReference type="Gramene" id="AET7Gv20419300.2">
    <property type="protein sequence ID" value="AET7Gv20419300.2"/>
    <property type="gene ID" value="AET7Gv20419300"/>
</dbReference>
<sequence>MPSVDKAISLLRTNHSLSLNFGETIHWPSQKHIDVYNRDLIKQLR</sequence>
<reference evidence="1" key="4">
    <citation type="submission" date="2019-03" db="UniProtKB">
        <authorList>
            <consortium name="EnsemblPlants"/>
        </authorList>
    </citation>
    <scope>IDENTIFICATION</scope>
</reference>
<evidence type="ECO:0000313" key="1">
    <source>
        <dbReference type="EnsemblPlants" id="AET7Gv20419300.3"/>
    </source>
</evidence>
<accession>A0A453R0V5</accession>
<dbReference type="Gramene" id="AET7Gv20419300.1">
    <property type="protein sequence ID" value="AET7Gv20419300.1"/>
    <property type="gene ID" value="AET7Gv20419300"/>
</dbReference>
<evidence type="ECO:0000313" key="2">
    <source>
        <dbReference type="Proteomes" id="UP000015105"/>
    </source>
</evidence>
<dbReference type="EnsemblPlants" id="AET7Gv20419300.1">
    <property type="protein sequence ID" value="AET7Gv20419300.1"/>
    <property type="gene ID" value="AET7Gv20419300"/>
</dbReference>
<reference evidence="2" key="2">
    <citation type="journal article" date="2017" name="Nat. Plants">
        <title>The Aegilops tauschii genome reveals multiple impacts of transposons.</title>
        <authorList>
            <person name="Zhao G."/>
            <person name="Zou C."/>
            <person name="Li K."/>
            <person name="Wang K."/>
            <person name="Li T."/>
            <person name="Gao L."/>
            <person name="Zhang X."/>
            <person name="Wang H."/>
            <person name="Yang Z."/>
            <person name="Liu X."/>
            <person name="Jiang W."/>
            <person name="Mao L."/>
            <person name="Kong X."/>
            <person name="Jiao Y."/>
            <person name="Jia J."/>
        </authorList>
    </citation>
    <scope>NUCLEOTIDE SEQUENCE [LARGE SCALE GENOMIC DNA]</scope>
    <source>
        <strain evidence="2">cv. AL8/78</strain>
    </source>
</reference>
<name>A0A453R0V5_AEGTS</name>
<reference evidence="1" key="3">
    <citation type="journal article" date="2017" name="Nature">
        <title>Genome sequence of the progenitor of the wheat D genome Aegilops tauschii.</title>
        <authorList>
            <person name="Luo M.C."/>
            <person name="Gu Y.Q."/>
            <person name="Puiu D."/>
            <person name="Wang H."/>
            <person name="Twardziok S.O."/>
            <person name="Deal K.R."/>
            <person name="Huo N."/>
            <person name="Zhu T."/>
            <person name="Wang L."/>
            <person name="Wang Y."/>
            <person name="McGuire P.E."/>
            <person name="Liu S."/>
            <person name="Long H."/>
            <person name="Ramasamy R.K."/>
            <person name="Rodriguez J.C."/>
            <person name="Van S.L."/>
            <person name="Yuan L."/>
            <person name="Wang Z."/>
            <person name="Xia Z."/>
            <person name="Xiao L."/>
            <person name="Anderson O.D."/>
            <person name="Ouyang S."/>
            <person name="Liang Y."/>
            <person name="Zimin A.V."/>
            <person name="Pertea G."/>
            <person name="Qi P."/>
            <person name="Bennetzen J.L."/>
            <person name="Dai X."/>
            <person name="Dawson M.W."/>
            <person name="Muller H.G."/>
            <person name="Kugler K."/>
            <person name="Rivarola-Duarte L."/>
            <person name="Spannagl M."/>
            <person name="Mayer K.F.X."/>
            <person name="Lu F.H."/>
            <person name="Bevan M.W."/>
            <person name="Leroy P."/>
            <person name="Li P."/>
            <person name="You F.M."/>
            <person name="Sun Q."/>
            <person name="Liu Z."/>
            <person name="Lyons E."/>
            <person name="Wicker T."/>
            <person name="Salzberg S.L."/>
            <person name="Devos K.M."/>
            <person name="Dvorak J."/>
        </authorList>
    </citation>
    <scope>NUCLEOTIDE SEQUENCE [LARGE SCALE GENOMIC DNA]</scope>
    <source>
        <strain evidence="1">cv. AL8/78</strain>
    </source>
</reference>
<dbReference type="EnsemblPlants" id="AET7Gv20419300.4">
    <property type="protein sequence ID" value="AET7Gv20419300.4"/>
    <property type="gene ID" value="AET7Gv20419300"/>
</dbReference>
<protein>
    <submittedName>
        <fullName evidence="1">Uncharacterized protein</fullName>
    </submittedName>
</protein>
<dbReference type="EnsemblPlants" id="AET7Gv20419300.2">
    <property type="protein sequence ID" value="AET7Gv20419300.2"/>
    <property type="gene ID" value="AET7Gv20419300"/>
</dbReference>
<dbReference type="Gramene" id="AET7Gv20419300.3">
    <property type="protein sequence ID" value="AET7Gv20419300.3"/>
    <property type="gene ID" value="AET7Gv20419300"/>
</dbReference>
<organism evidence="1 2">
    <name type="scientific">Aegilops tauschii subsp. strangulata</name>
    <name type="common">Goatgrass</name>
    <dbReference type="NCBI Taxonomy" id="200361"/>
    <lineage>
        <taxon>Eukaryota</taxon>
        <taxon>Viridiplantae</taxon>
        <taxon>Streptophyta</taxon>
        <taxon>Embryophyta</taxon>
        <taxon>Tracheophyta</taxon>
        <taxon>Spermatophyta</taxon>
        <taxon>Magnoliopsida</taxon>
        <taxon>Liliopsida</taxon>
        <taxon>Poales</taxon>
        <taxon>Poaceae</taxon>
        <taxon>BOP clade</taxon>
        <taxon>Pooideae</taxon>
        <taxon>Triticodae</taxon>
        <taxon>Triticeae</taxon>
        <taxon>Triticinae</taxon>
        <taxon>Aegilops</taxon>
    </lineage>
</organism>